<reference evidence="7" key="1">
    <citation type="submission" date="2020-08" db="EMBL/GenBank/DDBJ databases">
        <title>Lacibacter sp. S13-6-6 genome sequencing.</title>
        <authorList>
            <person name="Jin L."/>
        </authorList>
    </citation>
    <scope>NUCLEOTIDE SEQUENCE [LARGE SCALE GENOMIC DNA]</scope>
    <source>
        <strain evidence="7">S13-6-6</strain>
    </source>
</reference>
<keyword evidence="5" id="KW-0732">Signal</keyword>
<dbReference type="RefSeq" id="WP_182804109.1">
    <property type="nucleotide sequence ID" value="NZ_CP060007.1"/>
</dbReference>
<evidence type="ECO:0000313" key="6">
    <source>
        <dbReference type="EMBL" id="QNA45232.1"/>
    </source>
</evidence>
<dbReference type="KEGG" id="lacs:H4075_03250"/>
<dbReference type="InterPro" id="IPR011990">
    <property type="entry name" value="TPR-like_helical_dom_sf"/>
</dbReference>
<dbReference type="InterPro" id="IPR019734">
    <property type="entry name" value="TPR_rpt"/>
</dbReference>
<keyword evidence="2 3" id="KW-0802">TPR repeat</keyword>
<dbReference type="InterPro" id="IPR050498">
    <property type="entry name" value="Ycf3"/>
</dbReference>
<dbReference type="PROSITE" id="PS50005">
    <property type="entry name" value="TPR"/>
    <property type="match status" value="2"/>
</dbReference>
<evidence type="ECO:0000256" key="4">
    <source>
        <dbReference type="SAM" id="MobiDB-lite"/>
    </source>
</evidence>
<feature type="signal peptide" evidence="5">
    <location>
        <begin position="1"/>
        <end position="20"/>
    </location>
</feature>
<accession>A0A7G5XIC9</accession>
<gene>
    <name evidence="6" type="ORF">H4075_03250</name>
</gene>
<dbReference type="Pfam" id="PF14559">
    <property type="entry name" value="TPR_19"/>
    <property type="match status" value="1"/>
</dbReference>
<evidence type="ECO:0000256" key="1">
    <source>
        <dbReference type="ARBA" id="ARBA00022737"/>
    </source>
</evidence>
<dbReference type="AlphaFoldDB" id="A0A7G5XIC9"/>
<keyword evidence="7" id="KW-1185">Reference proteome</keyword>
<dbReference type="SUPFAM" id="SSF48452">
    <property type="entry name" value="TPR-like"/>
    <property type="match status" value="2"/>
</dbReference>
<dbReference type="PANTHER" id="PTHR44858:SF1">
    <property type="entry name" value="UDP-N-ACETYLGLUCOSAMINE--PEPTIDE N-ACETYLGLUCOSAMINYLTRANSFERASE SPINDLY-RELATED"/>
    <property type="match status" value="1"/>
</dbReference>
<organism evidence="6 7">
    <name type="scientific">Lacibacter sediminis</name>
    <dbReference type="NCBI Taxonomy" id="2760713"/>
    <lineage>
        <taxon>Bacteria</taxon>
        <taxon>Pseudomonadati</taxon>
        <taxon>Bacteroidota</taxon>
        <taxon>Chitinophagia</taxon>
        <taxon>Chitinophagales</taxon>
        <taxon>Chitinophagaceae</taxon>
        <taxon>Lacibacter</taxon>
    </lineage>
</organism>
<feature type="repeat" description="TPR" evidence="3">
    <location>
        <begin position="53"/>
        <end position="86"/>
    </location>
</feature>
<dbReference type="Gene3D" id="1.25.40.10">
    <property type="entry name" value="Tetratricopeptide repeat domain"/>
    <property type="match status" value="3"/>
</dbReference>
<evidence type="ECO:0000313" key="7">
    <source>
        <dbReference type="Proteomes" id="UP000515344"/>
    </source>
</evidence>
<feature type="repeat" description="TPR" evidence="3">
    <location>
        <begin position="159"/>
        <end position="192"/>
    </location>
</feature>
<dbReference type="Proteomes" id="UP000515344">
    <property type="component" value="Chromosome"/>
</dbReference>
<evidence type="ECO:0000256" key="2">
    <source>
        <dbReference type="ARBA" id="ARBA00022803"/>
    </source>
</evidence>
<protein>
    <submittedName>
        <fullName evidence="6">Tetratricopeptide repeat protein</fullName>
    </submittedName>
</protein>
<sequence length="588" mass="65907">MKRSLSLAFVAVFLVQQLLAQSIEDGKKFMYYERFKSAKDVFEKLIAANPKNEEAAYWLGQAYIGLEDVAKAKQTYQAALQANATSPILLTGMGHVELLENKATDARNHFDMAINTSKSKDNDVLHAVGRANAYAKAGDANYGIGHLQKITTTKKFNDPSVFVTIGDSYRKLVDGGNAVLAFKNALTLNPKYAAAKHKEGLIYESQKNREFFLPAFEEAASMDPAYGPAFYSLYAYWYFRDVAKAEDYLNKYIAVIDGDPQNDYYRIDLKYASGQFKEAITQSDDLINKVGADVIRPRIYRLKAYSYKSLAEKAAKEKDSVTAVAQYANAKKSIDVFLTKSKPEDIVPKDYELLGDIMAGTPGSESQAYAYYEKAMATDTVQENKASYLQRAVDLAKNKNDKPAIAYWADKQYKSKKTPSNVDMYNLGRVFFDAGAASGDFNFYRRADSVFAIYTTQYPEQAYGYYWRARSNWSIDTSMVNSMANPHFEKFVQVASASKDSVSFRPQIKLAYKYFIGYNIFVKKDYKVAIEFCDKILAIDPADKEAAEYKRQLTGGKAQATGNNSKATSGVNSNSVTGRNERKVVLYS</sequence>
<evidence type="ECO:0000256" key="3">
    <source>
        <dbReference type="PROSITE-ProRule" id="PRU00339"/>
    </source>
</evidence>
<feature type="chain" id="PRO_5028901373" evidence="5">
    <location>
        <begin position="21"/>
        <end position="588"/>
    </location>
</feature>
<dbReference type="EMBL" id="CP060007">
    <property type="protein sequence ID" value="QNA45232.1"/>
    <property type="molecule type" value="Genomic_DNA"/>
</dbReference>
<dbReference type="PANTHER" id="PTHR44858">
    <property type="entry name" value="TETRATRICOPEPTIDE REPEAT PROTEIN 6"/>
    <property type="match status" value="1"/>
</dbReference>
<evidence type="ECO:0000256" key="5">
    <source>
        <dbReference type="SAM" id="SignalP"/>
    </source>
</evidence>
<keyword evidence="1" id="KW-0677">Repeat</keyword>
<dbReference type="SMART" id="SM00028">
    <property type="entry name" value="TPR"/>
    <property type="match status" value="6"/>
</dbReference>
<feature type="compositionally biased region" description="Polar residues" evidence="4">
    <location>
        <begin position="560"/>
        <end position="578"/>
    </location>
</feature>
<proteinExistence type="predicted"/>
<name>A0A7G5XIC9_9BACT</name>
<feature type="region of interest" description="Disordered" evidence="4">
    <location>
        <begin position="555"/>
        <end position="580"/>
    </location>
</feature>